<reference evidence="3" key="2">
    <citation type="submission" date="2023-06" db="EMBL/GenBank/DDBJ databases">
        <authorList>
            <consortium name="Lawrence Berkeley National Laboratory"/>
            <person name="Mondo S.J."/>
            <person name="Hensen N."/>
            <person name="Bonometti L."/>
            <person name="Westerberg I."/>
            <person name="Brannstrom I.O."/>
            <person name="Guillou S."/>
            <person name="Cros-Aarteil S."/>
            <person name="Calhoun S."/>
            <person name="Haridas S."/>
            <person name="Kuo A."/>
            <person name="Pangilinan J."/>
            <person name="Riley R."/>
            <person name="Labutti K."/>
            <person name="Andreopoulos B."/>
            <person name="Lipzen A."/>
            <person name="Chen C."/>
            <person name="Yanf M."/>
            <person name="Daum C."/>
            <person name="Ng V."/>
            <person name="Clum A."/>
            <person name="Steindorff A."/>
            <person name="Ohm R."/>
            <person name="Martin F."/>
            <person name="Silar P."/>
            <person name="Natvig D."/>
            <person name="Lalanne C."/>
            <person name="Gautier V."/>
            <person name="Ament-Velasquez S.L."/>
            <person name="Kruys A."/>
            <person name="Hutchinson M.I."/>
            <person name="Powell A.J."/>
            <person name="Barry K."/>
            <person name="Miller A.N."/>
            <person name="Grigoriev I.V."/>
            <person name="Debuchy R."/>
            <person name="Gladieux P."/>
            <person name="Thoren M.H."/>
            <person name="Johannesson H."/>
        </authorList>
    </citation>
    <scope>NUCLEOTIDE SEQUENCE</scope>
    <source>
        <strain evidence="3">CBS 333.67</strain>
    </source>
</reference>
<protein>
    <recommendedName>
        <fullName evidence="5">Secreted protein</fullName>
    </recommendedName>
</protein>
<reference evidence="3" key="1">
    <citation type="journal article" date="2023" name="Mol. Phylogenet. Evol.">
        <title>Genome-scale phylogeny and comparative genomics of the fungal order Sordariales.</title>
        <authorList>
            <person name="Hensen N."/>
            <person name="Bonometti L."/>
            <person name="Westerberg I."/>
            <person name="Brannstrom I.O."/>
            <person name="Guillou S."/>
            <person name="Cros-Aarteil S."/>
            <person name="Calhoun S."/>
            <person name="Haridas S."/>
            <person name="Kuo A."/>
            <person name="Mondo S."/>
            <person name="Pangilinan J."/>
            <person name="Riley R."/>
            <person name="LaButti K."/>
            <person name="Andreopoulos B."/>
            <person name="Lipzen A."/>
            <person name="Chen C."/>
            <person name="Yan M."/>
            <person name="Daum C."/>
            <person name="Ng V."/>
            <person name="Clum A."/>
            <person name="Steindorff A."/>
            <person name="Ohm R.A."/>
            <person name="Martin F."/>
            <person name="Silar P."/>
            <person name="Natvig D.O."/>
            <person name="Lalanne C."/>
            <person name="Gautier V."/>
            <person name="Ament-Velasquez S.L."/>
            <person name="Kruys A."/>
            <person name="Hutchinson M.I."/>
            <person name="Powell A.J."/>
            <person name="Barry K."/>
            <person name="Miller A.N."/>
            <person name="Grigoriev I.V."/>
            <person name="Debuchy R."/>
            <person name="Gladieux P."/>
            <person name="Hiltunen Thoren M."/>
            <person name="Johannesson H."/>
        </authorList>
    </citation>
    <scope>NUCLEOTIDE SEQUENCE</scope>
    <source>
        <strain evidence="3">CBS 333.67</strain>
    </source>
</reference>
<dbReference type="GeneID" id="87881773"/>
<dbReference type="EMBL" id="JAUDZG010000005">
    <property type="protein sequence ID" value="KAK3304123.1"/>
    <property type="molecule type" value="Genomic_DNA"/>
</dbReference>
<organism evidence="3 4">
    <name type="scientific">Chaetomium strumarium</name>
    <dbReference type="NCBI Taxonomy" id="1170767"/>
    <lineage>
        <taxon>Eukaryota</taxon>
        <taxon>Fungi</taxon>
        <taxon>Dikarya</taxon>
        <taxon>Ascomycota</taxon>
        <taxon>Pezizomycotina</taxon>
        <taxon>Sordariomycetes</taxon>
        <taxon>Sordariomycetidae</taxon>
        <taxon>Sordariales</taxon>
        <taxon>Chaetomiaceae</taxon>
        <taxon>Chaetomium</taxon>
    </lineage>
</organism>
<comment type="caution">
    <text evidence="3">The sequence shown here is derived from an EMBL/GenBank/DDBJ whole genome shotgun (WGS) entry which is preliminary data.</text>
</comment>
<feature type="chain" id="PRO_5042567197" description="Secreted protein" evidence="2">
    <location>
        <begin position="17"/>
        <end position="228"/>
    </location>
</feature>
<dbReference type="Proteomes" id="UP001273166">
    <property type="component" value="Unassembled WGS sequence"/>
</dbReference>
<dbReference type="AlphaFoldDB" id="A0AAJ0GQ66"/>
<name>A0AAJ0GQ66_9PEZI</name>
<keyword evidence="2" id="KW-0732">Signal</keyword>
<accession>A0AAJ0GQ66</accession>
<evidence type="ECO:0000313" key="4">
    <source>
        <dbReference type="Proteomes" id="UP001273166"/>
    </source>
</evidence>
<sequence>MAIMLLLLLLLPVLTPVLSPAAAAATAAIYSSFSSSKTSTSTVLMIPPRGHQASRSISAPRPLSSSWSLPYPYPSPLSFSSFSSSMPLFLCVTYPRCLSPSTPGGPSISGRCLFRLPLPLLPRSSSSNPSAKSSFRALCSTATTLESRSGWRSSSRERELPVPGRTIVLRLLSVRLSGDDDAVVVVVVVAVRLVDVDVDFPLRPDRDAERLVVPATEEEKKEEEEEER</sequence>
<evidence type="ECO:0000256" key="1">
    <source>
        <dbReference type="SAM" id="MobiDB-lite"/>
    </source>
</evidence>
<evidence type="ECO:0000256" key="2">
    <source>
        <dbReference type="SAM" id="SignalP"/>
    </source>
</evidence>
<dbReference type="RefSeq" id="XP_062719903.1">
    <property type="nucleotide sequence ID" value="XM_062862944.1"/>
</dbReference>
<proteinExistence type="predicted"/>
<evidence type="ECO:0000313" key="3">
    <source>
        <dbReference type="EMBL" id="KAK3304123.1"/>
    </source>
</evidence>
<evidence type="ECO:0008006" key="5">
    <source>
        <dbReference type="Google" id="ProtNLM"/>
    </source>
</evidence>
<feature type="signal peptide" evidence="2">
    <location>
        <begin position="1"/>
        <end position="16"/>
    </location>
</feature>
<gene>
    <name evidence="3" type="ORF">B0T15DRAFT_231000</name>
</gene>
<keyword evidence="4" id="KW-1185">Reference proteome</keyword>
<feature type="region of interest" description="Disordered" evidence="1">
    <location>
        <begin position="209"/>
        <end position="228"/>
    </location>
</feature>